<protein>
    <submittedName>
        <fullName evidence="2">Uncharacterized protein</fullName>
    </submittedName>
</protein>
<comment type="caution">
    <text evidence="2">The sequence shown here is derived from an EMBL/GenBank/DDBJ whole genome shotgun (WGS) entry which is preliminary data.</text>
</comment>
<evidence type="ECO:0000313" key="3">
    <source>
        <dbReference type="Proteomes" id="UP001066276"/>
    </source>
</evidence>
<sequence>MTGPDLSDTREDSDSCSESDGSQFAADCTCDPRSEPFNEAAASMAFRLSVCISPCEGLCCIYVHTLAHGLATRTPKVKGLLGVWTAVRGKRRGEGRRTIVEDIHEDSRLILDLAYSTPWEEFLLPVLCQPDIEMAFLCLDVERLHN</sequence>
<proteinExistence type="predicted"/>
<organism evidence="2 3">
    <name type="scientific">Pleurodeles waltl</name>
    <name type="common">Iberian ribbed newt</name>
    <dbReference type="NCBI Taxonomy" id="8319"/>
    <lineage>
        <taxon>Eukaryota</taxon>
        <taxon>Metazoa</taxon>
        <taxon>Chordata</taxon>
        <taxon>Craniata</taxon>
        <taxon>Vertebrata</taxon>
        <taxon>Euteleostomi</taxon>
        <taxon>Amphibia</taxon>
        <taxon>Batrachia</taxon>
        <taxon>Caudata</taxon>
        <taxon>Salamandroidea</taxon>
        <taxon>Salamandridae</taxon>
        <taxon>Pleurodelinae</taxon>
        <taxon>Pleurodeles</taxon>
    </lineage>
</organism>
<dbReference type="AlphaFoldDB" id="A0AAV7WQ93"/>
<dbReference type="Proteomes" id="UP001066276">
    <property type="component" value="Chromosome 1_1"/>
</dbReference>
<evidence type="ECO:0000256" key="1">
    <source>
        <dbReference type="SAM" id="MobiDB-lite"/>
    </source>
</evidence>
<accession>A0AAV7WQ93</accession>
<evidence type="ECO:0000313" key="2">
    <source>
        <dbReference type="EMBL" id="KAJ1215383.1"/>
    </source>
</evidence>
<keyword evidence="3" id="KW-1185">Reference proteome</keyword>
<feature type="region of interest" description="Disordered" evidence="1">
    <location>
        <begin position="1"/>
        <end position="24"/>
    </location>
</feature>
<name>A0AAV7WQ93_PLEWA</name>
<gene>
    <name evidence="2" type="ORF">NDU88_002992</name>
</gene>
<dbReference type="EMBL" id="JANPWB010000001">
    <property type="protein sequence ID" value="KAJ1215383.1"/>
    <property type="molecule type" value="Genomic_DNA"/>
</dbReference>
<reference evidence="2" key="1">
    <citation type="journal article" date="2022" name="bioRxiv">
        <title>Sequencing and chromosome-scale assembly of the giantPleurodeles waltlgenome.</title>
        <authorList>
            <person name="Brown T."/>
            <person name="Elewa A."/>
            <person name="Iarovenko S."/>
            <person name="Subramanian E."/>
            <person name="Araus A.J."/>
            <person name="Petzold A."/>
            <person name="Susuki M."/>
            <person name="Suzuki K.-i.T."/>
            <person name="Hayashi T."/>
            <person name="Toyoda A."/>
            <person name="Oliveira C."/>
            <person name="Osipova E."/>
            <person name="Leigh N.D."/>
            <person name="Simon A."/>
            <person name="Yun M.H."/>
        </authorList>
    </citation>
    <scope>NUCLEOTIDE SEQUENCE</scope>
    <source>
        <strain evidence="2">20211129_DDA</strain>
        <tissue evidence="2">Liver</tissue>
    </source>
</reference>